<evidence type="ECO:0000313" key="7">
    <source>
        <dbReference type="EMBL" id="MBC9811117.1"/>
    </source>
</evidence>
<dbReference type="InterPro" id="IPR013785">
    <property type="entry name" value="Aldolase_TIM"/>
</dbReference>
<dbReference type="InterPro" id="IPR050377">
    <property type="entry name" value="Radical_SAM_PqqE_MftC-like"/>
</dbReference>
<sequence length="513" mass="59962">MYKDYNKDRNCLDKSSLCHAPNYSMHFAQNGVVSACSFTRFMPMGKFPEQTIDEIWFGNVAQKHRKQMKTRSFPEGCKVCSSDFHSKNYGQMRSKLYDIYGKTYINRTQSKLTNKISIGKFIEYPQVISFELSNTCNLECVMCIGLLSSSIRKNREKLPPIPQRYNKDFINQLKSYIPHLKEAKFFGGEPFLIDLYLDIWDLFIELNPGCKIYITTNGTIFNNRVKRVLEKLVNLQLVVSLDSITKDTYEKIRVNAQFERVIEHVFQFRDIVKKNDRYVIISPTYMTHNWAEYPSILDFANRENLLFETNILTTPHDLSLANFSPEQLKEVLHRWMKHPITPNNNIGEQNQKEFDKALTQVEFMYQDQSILYSDRMGRAASDFPATNLMETVLTLQIKQAIRSTVDPSLPLKLRILFSNPTSLFSDFYLSISSIAEFMNGPDSGFNQQLYKKLESRYTSGEQTEIIKNLLRKKDGVFHLLSAFEKKDEENFLHLFEQHNFTTPIEQEASEFFY</sequence>
<dbReference type="SFLD" id="SFLDS00029">
    <property type="entry name" value="Radical_SAM"/>
    <property type="match status" value="1"/>
</dbReference>
<dbReference type="GO" id="GO:0051536">
    <property type="term" value="F:iron-sulfur cluster binding"/>
    <property type="evidence" value="ECO:0007669"/>
    <property type="project" value="UniProtKB-KW"/>
</dbReference>
<dbReference type="AlphaFoldDB" id="A0A8J6P442"/>
<dbReference type="InterPro" id="IPR023885">
    <property type="entry name" value="4Fe4S-binding_SPASM_dom"/>
</dbReference>
<evidence type="ECO:0000256" key="5">
    <source>
        <dbReference type="ARBA" id="ARBA00023014"/>
    </source>
</evidence>
<dbReference type="PANTHER" id="PTHR11228:SF7">
    <property type="entry name" value="PQQA PEPTIDE CYCLASE"/>
    <property type="match status" value="1"/>
</dbReference>
<keyword evidence="2" id="KW-0949">S-adenosyl-L-methionine</keyword>
<feature type="domain" description="Radical SAM core" evidence="6">
    <location>
        <begin position="122"/>
        <end position="357"/>
    </location>
</feature>
<comment type="cofactor">
    <cofactor evidence="1">
        <name>[4Fe-4S] cluster</name>
        <dbReference type="ChEBI" id="CHEBI:49883"/>
    </cofactor>
</comment>
<dbReference type="Pfam" id="PF04055">
    <property type="entry name" value="Radical_SAM"/>
    <property type="match status" value="1"/>
</dbReference>
<dbReference type="Proteomes" id="UP000652681">
    <property type="component" value="Unassembled WGS sequence"/>
</dbReference>
<dbReference type="Gene3D" id="3.20.20.70">
    <property type="entry name" value="Aldolase class I"/>
    <property type="match status" value="2"/>
</dbReference>
<dbReference type="CDD" id="cd01335">
    <property type="entry name" value="Radical_SAM"/>
    <property type="match status" value="1"/>
</dbReference>
<dbReference type="PROSITE" id="PS51918">
    <property type="entry name" value="RADICAL_SAM"/>
    <property type="match status" value="1"/>
</dbReference>
<dbReference type="GO" id="GO:0003824">
    <property type="term" value="F:catalytic activity"/>
    <property type="evidence" value="ECO:0007669"/>
    <property type="project" value="InterPro"/>
</dbReference>
<dbReference type="InterPro" id="IPR007197">
    <property type="entry name" value="rSAM"/>
</dbReference>
<reference evidence="7" key="1">
    <citation type="submission" date="2020-09" db="EMBL/GenBank/DDBJ databases">
        <title>Taishania pollutisoli gen. nov., sp. nov., Isolated from Tetrabromobisphenol A-Contaminated Soil.</title>
        <authorList>
            <person name="Chen Q."/>
        </authorList>
    </citation>
    <scope>NUCLEOTIDE SEQUENCE</scope>
    <source>
        <strain evidence="7">CZZ-1</strain>
    </source>
</reference>
<dbReference type="PANTHER" id="PTHR11228">
    <property type="entry name" value="RADICAL SAM DOMAIN PROTEIN"/>
    <property type="match status" value="1"/>
</dbReference>
<evidence type="ECO:0000259" key="6">
    <source>
        <dbReference type="PROSITE" id="PS51918"/>
    </source>
</evidence>
<keyword evidence="4" id="KW-0408">Iron</keyword>
<comment type="caution">
    <text evidence="7">The sequence shown here is derived from an EMBL/GenBank/DDBJ whole genome shotgun (WGS) entry which is preliminary data.</text>
</comment>
<dbReference type="GO" id="GO:0046872">
    <property type="term" value="F:metal ion binding"/>
    <property type="evidence" value="ECO:0007669"/>
    <property type="project" value="UniProtKB-KW"/>
</dbReference>
<proteinExistence type="predicted"/>
<evidence type="ECO:0000256" key="4">
    <source>
        <dbReference type="ARBA" id="ARBA00023004"/>
    </source>
</evidence>
<keyword evidence="8" id="KW-1185">Reference proteome</keyword>
<keyword evidence="5" id="KW-0411">Iron-sulfur</keyword>
<dbReference type="EMBL" id="JACVEL010000001">
    <property type="protein sequence ID" value="MBC9811117.1"/>
    <property type="molecule type" value="Genomic_DNA"/>
</dbReference>
<dbReference type="RefSeq" id="WP_163492402.1">
    <property type="nucleotide sequence ID" value="NZ_JACVEL010000001.1"/>
</dbReference>
<name>A0A8J6P442_9FLAO</name>
<dbReference type="Pfam" id="PF13186">
    <property type="entry name" value="SPASM"/>
    <property type="match status" value="1"/>
</dbReference>
<organism evidence="7 8">
    <name type="scientific">Taishania pollutisoli</name>
    <dbReference type="NCBI Taxonomy" id="2766479"/>
    <lineage>
        <taxon>Bacteria</taxon>
        <taxon>Pseudomonadati</taxon>
        <taxon>Bacteroidota</taxon>
        <taxon>Flavobacteriia</taxon>
        <taxon>Flavobacteriales</taxon>
        <taxon>Crocinitomicaceae</taxon>
        <taxon>Taishania</taxon>
    </lineage>
</organism>
<evidence type="ECO:0000256" key="2">
    <source>
        <dbReference type="ARBA" id="ARBA00022691"/>
    </source>
</evidence>
<evidence type="ECO:0000313" key="8">
    <source>
        <dbReference type="Proteomes" id="UP000652681"/>
    </source>
</evidence>
<dbReference type="InterPro" id="IPR058240">
    <property type="entry name" value="rSAM_sf"/>
</dbReference>
<evidence type="ECO:0000256" key="1">
    <source>
        <dbReference type="ARBA" id="ARBA00001966"/>
    </source>
</evidence>
<protein>
    <submittedName>
        <fullName evidence="7">Radical SAM protein</fullName>
    </submittedName>
</protein>
<dbReference type="SUPFAM" id="SSF102114">
    <property type="entry name" value="Radical SAM enzymes"/>
    <property type="match status" value="2"/>
</dbReference>
<accession>A0A8J6P442</accession>
<keyword evidence="3" id="KW-0479">Metal-binding</keyword>
<gene>
    <name evidence="7" type="ORF">H9Y05_01400</name>
</gene>
<evidence type="ECO:0000256" key="3">
    <source>
        <dbReference type="ARBA" id="ARBA00022723"/>
    </source>
</evidence>
<dbReference type="CDD" id="cd21109">
    <property type="entry name" value="SPASM"/>
    <property type="match status" value="1"/>
</dbReference>
<dbReference type="SFLD" id="SFLDG01067">
    <property type="entry name" value="SPASM/twitch_domain_containing"/>
    <property type="match status" value="1"/>
</dbReference>